<protein>
    <submittedName>
        <fullName evidence="1">Uncharacterized protein</fullName>
    </submittedName>
</protein>
<dbReference type="EMBL" id="RWKW01000035">
    <property type="protein sequence ID" value="RST86375.1"/>
    <property type="molecule type" value="Genomic_DNA"/>
</dbReference>
<keyword evidence="2" id="KW-1185">Reference proteome</keyword>
<dbReference type="Proteomes" id="UP000278398">
    <property type="component" value="Unassembled WGS sequence"/>
</dbReference>
<organism evidence="1 2">
    <name type="scientific">Aquibium carbonis</name>
    <dbReference type="NCBI Taxonomy" id="2495581"/>
    <lineage>
        <taxon>Bacteria</taxon>
        <taxon>Pseudomonadati</taxon>
        <taxon>Pseudomonadota</taxon>
        <taxon>Alphaproteobacteria</taxon>
        <taxon>Hyphomicrobiales</taxon>
        <taxon>Phyllobacteriaceae</taxon>
        <taxon>Aquibium</taxon>
    </lineage>
</organism>
<evidence type="ECO:0000313" key="2">
    <source>
        <dbReference type="Proteomes" id="UP000278398"/>
    </source>
</evidence>
<dbReference type="OrthoDB" id="8091495at2"/>
<name>A0A3R9YFF4_9HYPH</name>
<accession>A0A3R9YFF4</accession>
<dbReference type="RefSeq" id="WP_126699847.1">
    <property type="nucleotide sequence ID" value="NZ_RWKW01000035.1"/>
</dbReference>
<proteinExistence type="predicted"/>
<comment type="caution">
    <text evidence="1">The sequence shown here is derived from an EMBL/GenBank/DDBJ whole genome shotgun (WGS) entry which is preliminary data.</text>
</comment>
<evidence type="ECO:0000313" key="1">
    <source>
        <dbReference type="EMBL" id="RST86375.1"/>
    </source>
</evidence>
<sequence length="73" mass="8092">MTKLSSATPRRVVFQYLVPVHVEVEDGLVCAVTVIDETPVEIPTVVEGNADYLEEAVKAADDGQPWPSWRFGY</sequence>
<dbReference type="AlphaFoldDB" id="A0A3R9YFF4"/>
<gene>
    <name evidence="1" type="ORF">EJC49_10320</name>
</gene>
<reference evidence="1 2" key="1">
    <citation type="submission" date="2018-12" db="EMBL/GenBank/DDBJ databases">
        <title>Mesorhizobium carbonis sp. nov., isolated from coal mine water.</title>
        <authorList>
            <person name="Xin W."/>
            <person name="Xu Z."/>
            <person name="Xiang F."/>
            <person name="Zhang J."/>
            <person name="Xi L."/>
            <person name="Liu J."/>
        </authorList>
    </citation>
    <scope>NUCLEOTIDE SEQUENCE [LARGE SCALE GENOMIC DNA]</scope>
    <source>
        <strain evidence="1 2">B2.3</strain>
    </source>
</reference>